<sequence>MGDPAEEKKQPCNARIDELAKPNKRLLLDLWQNHAYHFPEERKEAIRLLLQEMFAMTPEETQKYFEEISEIIKTLAAREKMKKKLVRKYHMKVREVERRRALNKFRKIFIQLLTYASKNPVPPLVSPRLRSMSDLILFQICDLRGIVLPERSDNDKQAQFLCNIADWVSIAIEYIYYEIHVQKNRELEIIEEQVDAEKNLDANKKSKKRGKI</sequence>
<dbReference type="EMBL" id="GEZM01009511">
    <property type="protein sequence ID" value="JAV94544.1"/>
    <property type="molecule type" value="Transcribed_RNA"/>
</dbReference>
<organism evidence="1">
    <name type="scientific">Photinus pyralis</name>
    <name type="common">Common eastern firefly</name>
    <name type="synonym">Lampyris pyralis</name>
    <dbReference type="NCBI Taxonomy" id="7054"/>
    <lineage>
        <taxon>Eukaryota</taxon>
        <taxon>Metazoa</taxon>
        <taxon>Ecdysozoa</taxon>
        <taxon>Arthropoda</taxon>
        <taxon>Hexapoda</taxon>
        <taxon>Insecta</taxon>
        <taxon>Pterygota</taxon>
        <taxon>Neoptera</taxon>
        <taxon>Endopterygota</taxon>
        <taxon>Coleoptera</taxon>
        <taxon>Polyphaga</taxon>
        <taxon>Elateriformia</taxon>
        <taxon>Elateroidea</taxon>
        <taxon>Lampyridae</taxon>
        <taxon>Lampyrinae</taxon>
        <taxon>Photinus</taxon>
    </lineage>
</organism>
<protein>
    <submittedName>
        <fullName evidence="1">Uncharacterized protein</fullName>
    </submittedName>
</protein>
<accession>A0A1Y1N9C0</accession>
<dbReference type="AlphaFoldDB" id="A0A1Y1N9C0"/>
<evidence type="ECO:0000313" key="1">
    <source>
        <dbReference type="EMBL" id="JAV94544.1"/>
    </source>
</evidence>
<reference evidence="1" key="1">
    <citation type="journal article" date="2016" name="Sci. Rep.">
        <title>Molecular characterization of firefly nuptial gifts: a multi-omics approach sheds light on postcopulatory sexual selection.</title>
        <authorList>
            <person name="Al-Wathiqui N."/>
            <person name="Fallon T.R."/>
            <person name="South A."/>
            <person name="Weng J.K."/>
            <person name="Lewis S.M."/>
        </authorList>
    </citation>
    <scope>NUCLEOTIDE SEQUENCE</scope>
</reference>
<name>A0A1Y1N9C0_PHOPY</name>
<proteinExistence type="predicted"/>